<dbReference type="InterPro" id="IPR024312">
    <property type="entry name" value="TACC_fungi"/>
</dbReference>
<keyword evidence="4" id="KW-1185">Reference proteome</keyword>
<dbReference type="OrthoDB" id="5367584at2759"/>
<protein>
    <submittedName>
        <fullName evidence="3">Uncharacterized protein</fullName>
    </submittedName>
</protein>
<keyword evidence="1" id="KW-0175">Coiled coil</keyword>
<dbReference type="AlphaFoldDB" id="A0A4Z1PII8"/>
<feature type="compositionally biased region" description="Low complexity" evidence="2">
    <location>
        <begin position="278"/>
        <end position="288"/>
    </location>
</feature>
<gene>
    <name evidence="3" type="ORF">E6O75_ATG04576</name>
</gene>
<sequence length="728" mass="80456">MPDPLSPTNLNTLNITTRSESPMEFETPSKFPVKTMANNVPSNAYEDEIDWDEGPSSPFVTELPEDQENLSAMAAVRPPSSMTEDILRFDDDEITASIAANIPIPETPFSIAEDETSTTRNFKAVSSSSVTVSPSKVAYSRSSSHSSHEEITSTTRYSNENQFVQQFRVEESYAAESTSLSLDNSVVDDTCFSMFSQVPDMTSFAKLGQKSPTKQFLFDQETPRPRSSHTPGTVRTQISRFDRSPSPTPRRGADTIPPYHDSNDTTNLLLDFTQQFESVSSSHQSSRTTARRSPAKSNEPHLRSYLQNQRSPVKGVQSALATPRGSGKILNLLDFELPPAPTPRSVPSITIRELESLKSKFSSEISSLRATLSGREAEVAALKRSVSEAEQRVGQSSEQLREEISKREYAETEKAEWERRGRDYEEVLRNVREVANKEEKDRADMMSRIEEAEERVQEAESRAADAEARAVEAATKFAHTGLTSSEAESHSGPLFTAEQVQKQIDEKVHSLSTELHAIYKKKHVTKVAALKKASEIKMRVKCTELQSKVEELEREKEELQSKLDATLSGVLPKDFGLAAEQREEDLRRMEEMSVVIERQKAAMVGKETELATARSEFSILMQDLERERVEKGELVAAVDEMLLMQEDISTVNAAAGTMVDDFKKSVSGLSGIAGARTSGLRGPTTSSLKGPGFGSRIGAPSGLARSQNGGKSRMMSNIERMAGGRNVE</sequence>
<feature type="coiled-coil region" evidence="1">
    <location>
        <begin position="535"/>
        <end position="569"/>
    </location>
</feature>
<reference evidence="3 4" key="1">
    <citation type="submission" date="2019-04" db="EMBL/GenBank/DDBJ databases">
        <title>High contiguity whole genome sequence and gene annotation resource for two Venturia nashicola isolates.</title>
        <authorList>
            <person name="Prokchorchik M."/>
            <person name="Won K."/>
            <person name="Lee Y."/>
            <person name="Choi E.D."/>
            <person name="Segonzac C."/>
            <person name="Sohn K.H."/>
        </authorList>
    </citation>
    <scope>NUCLEOTIDE SEQUENCE [LARGE SCALE GENOMIC DNA]</scope>
    <source>
        <strain evidence="3 4">PRI2</strain>
    </source>
</reference>
<evidence type="ECO:0000256" key="1">
    <source>
        <dbReference type="SAM" id="Coils"/>
    </source>
</evidence>
<evidence type="ECO:0000313" key="4">
    <source>
        <dbReference type="Proteomes" id="UP000298493"/>
    </source>
</evidence>
<comment type="caution">
    <text evidence="3">The sequence shown here is derived from an EMBL/GenBank/DDBJ whole genome shotgun (WGS) entry which is preliminary data.</text>
</comment>
<dbReference type="Proteomes" id="UP000298493">
    <property type="component" value="Unassembled WGS sequence"/>
</dbReference>
<evidence type="ECO:0000313" key="3">
    <source>
        <dbReference type="EMBL" id="TID25371.1"/>
    </source>
</evidence>
<proteinExistence type="predicted"/>
<dbReference type="EMBL" id="SNSC02000004">
    <property type="protein sequence ID" value="TID25371.1"/>
    <property type="molecule type" value="Genomic_DNA"/>
</dbReference>
<feature type="compositionally biased region" description="Polar residues" evidence="2">
    <location>
        <begin position="228"/>
        <end position="239"/>
    </location>
</feature>
<feature type="region of interest" description="Disordered" evidence="2">
    <location>
        <begin position="137"/>
        <end position="157"/>
    </location>
</feature>
<organism evidence="3 4">
    <name type="scientific">Venturia nashicola</name>
    <dbReference type="NCBI Taxonomy" id="86259"/>
    <lineage>
        <taxon>Eukaryota</taxon>
        <taxon>Fungi</taxon>
        <taxon>Dikarya</taxon>
        <taxon>Ascomycota</taxon>
        <taxon>Pezizomycotina</taxon>
        <taxon>Dothideomycetes</taxon>
        <taxon>Pleosporomycetidae</taxon>
        <taxon>Venturiales</taxon>
        <taxon>Venturiaceae</taxon>
        <taxon>Venturia</taxon>
    </lineage>
</organism>
<evidence type="ECO:0000256" key="2">
    <source>
        <dbReference type="SAM" id="MobiDB-lite"/>
    </source>
</evidence>
<feature type="region of interest" description="Disordered" evidence="2">
    <location>
        <begin position="676"/>
        <end position="728"/>
    </location>
</feature>
<dbReference type="Pfam" id="PF12709">
    <property type="entry name" value="Fungal_TACC"/>
    <property type="match status" value="1"/>
</dbReference>
<accession>A0A4Z1PII8</accession>
<name>A0A4Z1PII8_9PEZI</name>
<dbReference type="STRING" id="86259.A0A4Z1PII8"/>
<feature type="region of interest" description="Disordered" evidence="2">
    <location>
        <begin position="216"/>
        <end position="266"/>
    </location>
</feature>
<feature type="region of interest" description="Disordered" evidence="2">
    <location>
        <begin position="278"/>
        <end position="321"/>
    </location>
</feature>
<feature type="coiled-coil region" evidence="1">
    <location>
        <begin position="372"/>
        <end position="476"/>
    </location>
</feature>